<feature type="signal peptide" evidence="1">
    <location>
        <begin position="1"/>
        <end position="23"/>
    </location>
</feature>
<dbReference type="Proteomes" id="UP000325218">
    <property type="component" value="Unassembled WGS sequence"/>
</dbReference>
<proteinExistence type="predicted"/>
<dbReference type="PROSITE" id="PS51257">
    <property type="entry name" value="PROKAR_LIPOPROTEIN"/>
    <property type="match status" value="1"/>
</dbReference>
<name>A0A5D0CZC7_9BACL</name>
<sequence length="234" mass="24862">MKYIHYSLLIVALLLLSACQSEAGTKTESKELQLNAASLKSLVIDHRNGDIEVIGDARSETIQVSAEISHSGNIDPDKLQLRLEERDGGAYLNAFFKGQFLASGKGSVSLKVTIPAALSVEILSHQDGSIHISNLASAVKIDNVNGKIDIKNIGEEINIHNRDGNIDIRNAAADLYVTNVNGAITAERIGGSAIIDVGDGKLDIDQVDGDVTVKQSGSGEVQVGHVKGSVNQKR</sequence>
<evidence type="ECO:0000313" key="3">
    <source>
        <dbReference type="Proteomes" id="UP000325218"/>
    </source>
</evidence>
<dbReference type="OrthoDB" id="2865963at2"/>
<comment type="caution">
    <text evidence="2">The sequence shown here is derived from an EMBL/GenBank/DDBJ whole genome shotgun (WGS) entry which is preliminary data.</text>
</comment>
<gene>
    <name evidence="2" type="ORF">FRY98_03045</name>
</gene>
<dbReference type="AlphaFoldDB" id="A0A5D0CZC7"/>
<reference evidence="2 3" key="1">
    <citation type="submission" date="2019-08" db="EMBL/GenBank/DDBJ databases">
        <title>Genome sequencing of Paenibacillus faecis DSM 23593(T).</title>
        <authorList>
            <person name="Kook J.-K."/>
            <person name="Park S.-N."/>
            <person name="Lim Y.K."/>
        </authorList>
    </citation>
    <scope>NUCLEOTIDE SEQUENCE [LARGE SCALE GENOMIC DNA]</scope>
    <source>
        <strain evidence="2 3">DSM 23593</strain>
    </source>
</reference>
<keyword evidence="3" id="KW-1185">Reference proteome</keyword>
<accession>A0A5D0CZC7</accession>
<protein>
    <submittedName>
        <fullName evidence="2">DUF4097 domain-containing protein</fullName>
    </submittedName>
</protein>
<dbReference type="RefSeq" id="WP_148450268.1">
    <property type="nucleotide sequence ID" value="NZ_VSDO01000001.1"/>
</dbReference>
<feature type="chain" id="PRO_5022782638" evidence="1">
    <location>
        <begin position="24"/>
        <end position="234"/>
    </location>
</feature>
<organism evidence="2 3">
    <name type="scientific">Paenibacillus faecis</name>
    <dbReference type="NCBI Taxonomy" id="862114"/>
    <lineage>
        <taxon>Bacteria</taxon>
        <taxon>Bacillati</taxon>
        <taxon>Bacillota</taxon>
        <taxon>Bacilli</taxon>
        <taxon>Bacillales</taxon>
        <taxon>Paenibacillaceae</taxon>
        <taxon>Paenibacillus</taxon>
    </lineage>
</organism>
<evidence type="ECO:0000313" key="2">
    <source>
        <dbReference type="EMBL" id="TYA14674.1"/>
    </source>
</evidence>
<dbReference type="EMBL" id="VSDO01000001">
    <property type="protein sequence ID" value="TYA14674.1"/>
    <property type="molecule type" value="Genomic_DNA"/>
</dbReference>
<keyword evidence="1" id="KW-0732">Signal</keyword>
<evidence type="ECO:0000256" key="1">
    <source>
        <dbReference type="SAM" id="SignalP"/>
    </source>
</evidence>